<keyword evidence="2" id="KW-0808">Transferase</keyword>
<organism evidence="4 5">
    <name type="scientific">Mesorhizobium shonense</name>
    <dbReference type="NCBI Taxonomy" id="1209948"/>
    <lineage>
        <taxon>Bacteria</taxon>
        <taxon>Pseudomonadati</taxon>
        <taxon>Pseudomonadota</taxon>
        <taxon>Alphaproteobacteria</taxon>
        <taxon>Hyphomicrobiales</taxon>
        <taxon>Phyllobacteriaceae</taxon>
        <taxon>Mesorhizobium</taxon>
    </lineage>
</organism>
<evidence type="ECO:0000259" key="3">
    <source>
        <dbReference type="Pfam" id="PF13649"/>
    </source>
</evidence>
<dbReference type="Proteomes" id="UP001549036">
    <property type="component" value="Unassembled WGS sequence"/>
</dbReference>
<evidence type="ECO:0000256" key="1">
    <source>
        <dbReference type="ARBA" id="ARBA00022603"/>
    </source>
</evidence>
<dbReference type="GO" id="GO:0032259">
    <property type="term" value="P:methylation"/>
    <property type="evidence" value="ECO:0007669"/>
    <property type="project" value="UniProtKB-KW"/>
</dbReference>
<protein>
    <submittedName>
        <fullName evidence="4">SAM-dependent methyltransferase</fullName>
    </submittedName>
</protein>
<keyword evidence="5" id="KW-1185">Reference proteome</keyword>
<evidence type="ECO:0000256" key="2">
    <source>
        <dbReference type="ARBA" id="ARBA00022679"/>
    </source>
</evidence>
<dbReference type="InterPro" id="IPR051052">
    <property type="entry name" value="Diverse_substrate_MTase"/>
</dbReference>
<evidence type="ECO:0000313" key="5">
    <source>
        <dbReference type="Proteomes" id="UP001549036"/>
    </source>
</evidence>
<dbReference type="GO" id="GO:0008168">
    <property type="term" value="F:methyltransferase activity"/>
    <property type="evidence" value="ECO:0007669"/>
    <property type="project" value="UniProtKB-KW"/>
</dbReference>
<gene>
    <name evidence="4" type="ORF">ABID26_003913</name>
</gene>
<dbReference type="InterPro" id="IPR041698">
    <property type="entry name" value="Methyltransf_25"/>
</dbReference>
<dbReference type="CDD" id="cd02440">
    <property type="entry name" value="AdoMet_MTases"/>
    <property type="match status" value="1"/>
</dbReference>
<dbReference type="EMBL" id="JBEPLM010000007">
    <property type="protein sequence ID" value="MET3594505.1"/>
    <property type="molecule type" value="Genomic_DNA"/>
</dbReference>
<dbReference type="Pfam" id="PF13649">
    <property type="entry name" value="Methyltransf_25"/>
    <property type="match status" value="1"/>
</dbReference>
<feature type="domain" description="Methyltransferase" evidence="3">
    <location>
        <begin position="154"/>
        <end position="249"/>
    </location>
</feature>
<keyword evidence="1 4" id="KW-0489">Methyltransferase</keyword>
<dbReference type="PANTHER" id="PTHR44942">
    <property type="entry name" value="METHYLTRANSF_11 DOMAIN-CONTAINING PROTEIN"/>
    <property type="match status" value="1"/>
</dbReference>
<reference evidence="4 5" key="1">
    <citation type="submission" date="2024-06" db="EMBL/GenBank/DDBJ databases">
        <title>Genomic Encyclopedia of Type Strains, Phase IV (KMG-IV): sequencing the most valuable type-strain genomes for metagenomic binning, comparative biology and taxonomic classification.</title>
        <authorList>
            <person name="Goeker M."/>
        </authorList>
    </citation>
    <scope>NUCLEOTIDE SEQUENCE [LARGE SCALE GENOMIC DNA]</scope>
    <source>
        <strain evidence="4 5">DSM 29846</strain>
    </source>
</reference>
<dbReference type="SUPFAM" id="SSF53335">
    <property type="entry name" value="S-adenosyl-L-methionine-dependent methyltransferases"/>
    <property type="match status" value="1"/>
</dbReference>
<evidence type="ECO:0000313" key="4">
    <source>
        <dbReference type="EMBL" id="MET3594505.1"/>
    </source>
</evidence>
<sequence length="304" mass="32643">MTAAEQAKTTARRILENCMANGLSADVAIARLAVYLKTGINAAELAKIALDMRANATHRGDWLDEVAVLLSRKIDTFDELRTTAASVLHNRLAGETREMTISRLAIGFDQAADISAVASVQLSSLGDEEKLSAATAEITSWLERQGFTGAGKTILDVGCGIGRFEYALHARARHIVGIDISAKMLAIARRRCAGLTNVEFRHTSGLDLDEFTDAGLDGVLAVDSFPYLVLAGVAERHFSEVARVLRPGGMAAILNYSYRVPSGVDSSDIRGLAGAFGMDVVIDGDMPFRRWDGTAFLIRRIGGT</sequence>
<dbReference type="RefSeq" id="WP_292344996.1">
    <property type="nucleotide sequence ID" value="NZ_JBEPLM010000007.1"/>
</dbReference>
<accession>A0ABV2HV55</accession>
<dbReference type="PANTHER" id="PTHR44942:SF4">
    <property type="entry name" value="METHYLTRANSFERASE TYPE 11 DOMAIN-CONTAINING PROTEIN"/>
    <property type="match status" value="1"/>
</dbReference>
<proteinExistence type="predicted"/>
<dbReference type="InterPro" id="IPR029063">
    <property type="entry name" value="SAM-dependent_MTases_sf"/>
</dbReference>
<comment type="caution">
    <text evidence="4">The sequence shown here is derived from an EMBL/GenBank/DDBJ whole genome shotgun (WGS) entry which is preliminary data.</text>
</comment>
<dbReference type="Gene3D" id="3.40.50.150">
    <property type="entry name" value="Vaccinia Virus protein VP39"/>
    <property type="match status" value="1"/>
</dbReference>
<name>A0ABV2HV55_9HYPH</name>